<evidence type="ECO:0000256" key="1">
    <source>
        <dbReference type="PROSITE-ProRule" id="PRU00176"/>
    </source>
</evidence>
<dbReference type="Gene3D" id="3.30.70.330">
    <property type="match status" value="1"/>
</dbReference>
<name>A0ABD0KMQ4_9CAEN</name>
<dbReference type="Pfam" id="PF22600">
    <property type="entry name" value="MTPAP-like_central"/>
    <property type="match status" value="1"/>
</dbReference>
<dbReference type="CDD" id="cd05402">
    <property type="entry name" value="NT_PAP_TUTase"/>
    <property type="match status" value="1"/>
</dbReference>
<keyword evidence="6" id="KW-1185">Reference proteome</keyword>
<dbReference type="Gene3D" id="3.30.460.10">
    <property type="entry name" value="Beta Polymerase, domain 2"/>
    <property type="match status" value="1"/>
</dbReference>
<dbReference type="InterPro" id="IPR035979">
    <property type="entry name" value="RBD_domain_sf"/>
</dbReference>
<dbReference type="SUPFAM" id="SSF81301">
    <property type="entry name" value="Nucleotidyltransferase"/>
    <property type="match status" value="1"/>
</dbReference>
<feature type="region of interest" description="Disordered" evidence="2">
    <location>
        <begin position="507"/>
        <end position="532"/>
    </location>
</feature>
<dbReference type="InterPro" id="IPR043519">
    <property type="entry name" value="NT_sf"/>
</dbReference>
<keyword evidence="1" id="KW-0694">RNA-binding</keyword>
<organism evidence="5 6">
    <name type="scientific">Batillaria attramentaria</name>
    <dbReference type="NCBI Taxonomy" id="370345"/>
    <lineage>
        <taxon>Eukaryota</taxon>
        <taxon>Metazoa</taxon>
        <taxon>Spiralia</taxon>
        <taxon>Lophotrochozoa</taxon>
        <taxon>Mollusca</taxon>
        <taxon>Gastropoda</taxon>
        <taxon>Caenogastropoda</taxon>
        <taxon>Sorbeoconcha</taxon>
        <taxon>Cerithioidea</taxon>
        <taxon>Batillariidae</taxon>
        <taxon>Batillaria</taxon>
    </lineage>
</organism>
<keyword evidence="3" id="KW-0812">Transmembrane</keyword>
<dbReference type="PROSITE" id="PS50102">
    <property type="entry name" value="RRM"/>
    <property type="match status" value="1"/>
</dbReference>
<dbReference type="InterPro" id="IPR054708">
    <property type="entry name" value="MTPAP-like_central"/>
</dbReference>
<dbReference type="Pfam" id="PF00076">
    <property type="entry name" value="RRM_1"/>
    <property type="match status" value="1"/>
</dbReference>
<dbReference type="EMBL" id="JACVVK020000154">
    <property type="protein sequence ID" value="KAK7488187.1"/>
    <property type="molecule type" value="Genomic_DNA"/>
</dbReference>
<feature type="compositionally biased region" description="Basic residues" evidence="2">
    <location>
        <begin position="602"/>
        <end position="616"/>
    </location>
</feature>
<feature type="domain" description="RRM" evidence="4">
    <location>
        <begin position="26"/>
        <end position="98"/>
    </location>
</feature>
<dbReference type="InterPro" id="IPR000504">
    <property type="entry name" value="RRM_dom"/>
</dbReference>
<feature type="region of interest" description="Disordered" evidence="2">
    <location>
        <begin position="91"/>
        <end position="112"/>
    </location>
</feature>
<dbReference type="Gene3D" id="1.10.1410.10">
    <property type="match status" value="1"/>
</dbReference>
<dbReference type="InterPro" id="IPR012677">
    <property type="entry name" value="Nucleotide-bd_a/b_plait_sf"/>
</dbReference>
<keyword evidence="3" id="KW-0472">Membrane</keyword>
<feature type="region of interest" description="Disordered" evidence="2">
    <location>
        <begin position="602"/>
        <end position="622"/>
    </location>
</feature>
<evidence type="ECO:0000313" key="6">
    <source>
        <dbReference type="Proteomes" id="UP001519460"/>
    </source>
</evidence>
<dbReference type="PANTHER" id="PTHR12271">
    <property type="entry name" value="POLY A POLYMERASE CID PAP -RELATED"/>
    <property type="match status" value="1"/>
</dbReference>
<dbReference type="SMART" id="SM00360">
    <property type="entry name" value="RRM"/>
    <property type="match status" value="1"/>
</dbReference>
<evidence type="ECO:0000256" key="3">
    <source>
        <dbReference type="SAM" id="Phobius"/>
    </source>
</evidence>
<feature type="transmembrane region" description="Helical" evidence="3">
    <location>
        <begin position="635"/>
        <end position="657"/>
    </location>
</feature>
<dbReference type="PANTHER" id="PTHR12271:SF127">
    <property type="entry name" value="SPECKLE TARGETED PIP5K1A-REGULATED POLY(A) POLYMERASE"/>
    <property type="match status" value="1"/>
</dbReference>
<evidence type="ECO:0000259" key="4">
    <source>
        <dbReference type="PROSITE" id="PS50102"/>
    </source>
</evidence>
<dbReference type="GO" id="GO:0003723">
    <property type="term" value="F:RNA binding"/>
    <property type="evidence" value="ECO:0007669"/>
    <property type="project" value="UniProtKB-UniRule"/>
</dbReference>
<comment type="caution">
    <text evidence="5">The sequence shown here is derived from an EMBL/GenBank/DDBJ whole genome shotgun (WGS) entry which is preliminary data.</text>
</comment>
<dbReference type="AlphaFoldDB" id="A0ABD0KMQ4"/>
<evidence type="ECO:0000256" key="2">
    <source>
        <dbReference type="SAM" id="MobiDB-lite"/>
    </source>
</evidence>
<gene>
    <name evidence="5" type="ORF">BaRGS_00020629</name>
</gene>
<keyword evidence="3" id="KW-1133">Transmembrane helix</keyword>
<accession>A0ABD0KMQ4</accession>
<reference evidence="5 6" key="1">
    <citation type="journal article" date="2023" name="Sci. Data">
        <title>Genome assembly of the Korean intertidal mud-creeper Batillaria attramentaria.</title>
        <authorList>
            <person name="Patra A.K."/>
            <person name="Ho P.T."/>
            <person name="Jun S."/>
            <person name="Lee S.J."/>
            <person name="Kim Y."/>
            <person name="Won Y.J."/>
        </authorList>
    </citation>
    <scope>NUCLEOTIDE SEQUENCE [LARGE SCALE GENOMIC DNA]</scope>
    <source>
        <strain evidence="5">Wonlab-2016</strain>
    </source>
</reference>
<feature type="non-terminal residue" evidence="5">
    <location>
        <position position="658"/>
    </location>
</feature>
<protein>
    <recommendedName>
        <fullName evidence="4">RRM domain-containing protein</fullName>
    </recommendedName>
</protein>
<evidence type="ECO:0000313" key="5">
    <source>
        <dbReference type="EMBL" id="KAK7488187.1"/>
    </source>
</evidence>
<sequence>MRDHVKGRRHQQAVAAVEKRKAAARCSLYCRDFPPSTTEAALRQYFSQFGNISRVMLEKQRGCYCILHFDNEAAVQRALAYASHRLGGNRLTVRPRKPITPTTGHGQRPDPRASYQKAKAAALEEEEAVKQADYDRLMHTLLQCSSVLDQMEMLYQSVALSNQEVQSRHEVCQYLHHTLLPFFPTCTFHQFGSSVNGFGMHGCDMDVFVDFHDDEISPEAEEELRQKFRSVELPYIRDIRSINTTLGPLLPSQLREVPILDRARLLSRILTYHGKSCGDVTYIPSARCPIARFVHMPTGIKCDMSVNNRLGLMNTRLLRMCAEDRRVRLLVFAVRYWGKWRQVAGNVASGPRLSNYCLSLLVYFYLANTTPPVLPTVQQMADIADELLQGFFQFFSEIDLSSCVLLMRSATTLPLHQLLANREHDPILKDFKVKAMAVQDPFVLSHNIALNVNGRTKDLLAHEIRVAANKTSTWTMPNNNASPGPSAALWGLPYLFSSHGCQVTSPVPSTLAQTSAPVSEDTSQPSSTTTRSKHQTCLLSLDLSTVTPHVFNTLHASGDYRSAWYRTVQKLLLLTLREIFLFDVQRLRMDESSQTPISRRKTFNRNQRQHLSRSRAKAGSVQEMQEEEDQIVEKISHITVVLLIVILAWVVVQLVLVM</sequence>
<dbReference type="SUPFAM" id="SSF54928">
    <property type="entry name" value="RNA-binding domain, RBD"/>
    <property type="match status" value="1"/>
</dbReference>
<dbReference type="Proteomes" id="UP001519460">
    <property type="component" value="Unassembled WGS sequence"/>
</dbReference>
<proteinExistence type="predicted"/>
<dbReference type="SUPFAM" id="SSF81631">
    <property type="entry name" value="PAP/OAS1 substrate-binding domain"/>
    <property type="match status" value="1"/>
</dbReference>